<evidence type="ECO:0000313" key="1">
    <source>
        <dbReference type="EMBL" id="CAB4154432.1"/>
    </source>
</evidence>
<organism evidence="1">
    <name type="scientific">uncultured Caudovirales phage</name>
    <dbReference type="NCBI Taxonomy" id="2100421"/>
    <lineage>
        <taxon>Viruses</taxon>
        <taxon>Duplodnaviria</taxon>
        <taxon>Heunggongvirae</taxon>
        <taxon>Uroviricota</taxon>
        <taxon>Caudoviricetes</taxon>
        <taxon>Peduoviridae</taxon>
        <taxon>Maltschvirus</taxon>
        <taxon>Maltschvirus maltsch</taxon>
    </lineage>
</organism>
<proteinExistence type="predicted"/>
<reference evidence="1" key="1">
    <citation type="submission" date="2020-04" db="EMBL/GenBank/DDBJ databases">
        <authorList>
            <person name="Chiriac C."/>
            <person name="Salcher M."/>
            <person name="Ghai R."/>
            <person name="Kavagutti S V."/>
        </authorList>
    </citation>
    <scope>NUCLEOTIDE SEQUENCE</scope>
</reference>
<sequence>YLYSLTKNQLKSDLLGKKNPPIKEDSKLGEFKCLTTLRY</sequence>
<name>A0A6J5N7L6_9CAUD</name>
<feature type="non-terminal residue" evidence="1">
    <location>
        <position position="1"/>
    </location>
</feature>
<gene>
    <name evidence="1" type="ORF">UFOVP647_1</name>
</gene>
<protein>
    <submittedName>
        <fullName evidence="1">Uncharacterized protein</fullName>
    </submittedName>
</protein>
<accession>A0A6J5N7L6</accession>
<dbReference type="EMBL" id="LR796615">
    <property type="protein sequence ID" value="CAB4154432.1"/>
    <property type="molecule type" value="Genomic_DNA"/>
</dbReference>